<reference evidence="3" key="1">
    <citation type="submission" date="2018-06" db="EMBL/GenBank/DDBJ databases">
        <authorList>
            <person name="Zhirakovskaya E."/>
        </authorList>
    </citation>
    <scope>NUCLEOTIDE SEQUENCE [LARGE SCALE GENOMIC DNA]</scope>
</reference>
<dbReference type="RefSeq" id="YP_010096911.1">
    <property type="nucleotide sequence ID" value="NC_055754.1"/>
</dbReference>
<keyword evidence="3" id="KW-1185">Reference proteome</keyword>
<protein>
    <submittedName>
        <fullName evidence="2">Uncharacterized protein</fullName>
    </submittedName>
</protein>
<feature type="region of interest" description="Disordered" evidence="1">
    <location>
        <begin position="47"/>
        <end position="68"/>
    </location>
</feature>
<evidence type="ECO:0000256" key="1">
    <source>
        <dbReference type="SAM" id="MobiDB-lite"/>
    </source>
</evidence>
<dbReference type="EMBL" id="MH536818">
    <property type="protein sequence ID" value="AXH49676.1"/>
    <property type="molecule type" value="Genomic_DNA"/>
</dbReference>
<proteinExistence type="predicted"/>
<organism evidence="2 3">
    <name type="scientific">Gordonia phage Frokostdame</name>
    <dbReference type="NCBI Taxonomy" id="2250320"/>
    <lineage>
        <taxon>Viruses</taxon>
        <taxon>Duplodnaviria</taxon>
        <taxon>Heunggongvirae</taxon>
        <taxon>Uroviricota</taxon>
        <taxon>Caudoviricetes</taxon>
        <taxon>Jujuvirus</taxon>
        <taxon>Jujuvirus frokostdame</taxon>
    </lineage>
</organism>
<dbReference type="KEGG" id="vg:65114571"/>
<dbReference type="Proteomes" id="UP000260058">
    <property type="component" value="Segment"/>
</dbReference>
<feature type="compositionally biased region" description="Basic and acidic residues" evidence="1">
    <location>
        <begin position="54"/>
        <end position="68"/>
    </location>
</feature>
<gene>
    <name evidence="2" type="primary">34</name>
    <name evidence="2" type="ORF">SEA_FROKOSTDAME_34</name>
</gene>
<accession>A0A345L324</accession>
<sequence length="68" mass="7359">MFAAMWIHSRCGGPAAFGTSSDYGLSVPPGRQPSEGYWCEDRCLGSATGFNRGHPSDDPRNWHADTEG</sequence>
<name>A0A345L324_9CAUD</name>
<dbReference type="GeneID" id="65114571"/>
<evidence type="ECO:0000313" key="2">
    <source>
        <dbReference type="EMBL" id="AXH49676.1"/>
    </source>
</evidence>
<evidence type="ECO:0000313" key="3">
    <source>
        <dbReference type="Proteomes" id="UP000260058"/>
    </source>
</evidence>